<evidence type="ECO:0000313" key="3">
    <source>
        <dbReference type="Proteomes" id="UP000247832"/>
    </source>
</evidence>
<dbReference type="SUPFAM" id="SSF52540">
    <property type="entry name" value="P-loop containing nucleoside triphosphate hydrolases"/>
    <property type="match status" value="1"/>
</dbReference>
<gene>
    <name evidence="2" type="ORF">CVV68_18585</name>
</gene>
<evidence type="ECO:0000259" key="1">
    <source>
        <dbReference type="Pfam" id="PF10593"/>
    </source>
</evidence>
<organism evidence="2 3">
    <name type="scientific">Arthrobacter livingstonensis</name>
    <dbReference type="NCBI Taxonomy" id="670078"/>
    <lineage>
        <taxon>Bacteria</taxon>
        <taxon>Bacillati</taxon>
        <taxon>Actinomycetota</taxon>
        <taxon>Actinomycetes</taxon>
        <taxon>Micrococcales</taxon>
        <taxon>Micrococcaceae</taxon>
        <taxon>Arthrobacter</taxon>
    </lineage>
</organism>
<evidence type="ECO:0000313" key="2">
    <source>
        <dbReference type="EMBL" id="PYI65313.1"/>
    </source>
</evidence>
<accession>A0A2V5L6L0</accession>
<dbReference type="Proteomes" id="UP000247832">
    <property type="component" value="Unassembled WGS sequence"/>
</dbReference>
<dbReference type="EMBL" id="QJVD01000026">
    <property type="protein sequence ID" value="PYI65313.1"/>
    <property type="molecule type" value="Genomic_DNA"/>
</dbReference>
<dbReference type="InterPro" id="IPR027417">
    <property type="entry name" value="P-loop_NTPase"/>
</dbReference>
<protein>
    <submittedName>
        <fullName evidence="2">Alpha-1,4 polygalactosaminidase</fullName>
    </submittedName>
</protein>
<dbReference type="AlphaFoldDB" id="A0A2V5L6L0"/>
<keyword evidence="3" id="KW-1185">Reference proteome</keyword>
<proteinExistence type="predicted"/>
<reference evidence="2 3" key="1">
    <citation type="submission" date="2018-05" db="EMBL/GenBank/DDBJ databases">
        <title>Genetic diversity of glacier-inhabiting Cryobacterium bacteria in China and description of Cryobacterium mengkeensis sp. nov. and Arthrobacter glacialis sp. nov.</title>
        <authorList>
            <person name="Liu Q."/>
            <person name="Xin Y.-H."/>
        </authorList>
    </citation>
    <scope>NUCLEOTIDE SEQUENCE [LARGE SCALE GENOMIC DNA]</scope>
    <source>
        <strain evidence="2 3">LI2</strain>
    </source>
</reference>
<sequence length="885" mass="99282">MSIAAAAQSLSTGFFRVPPEMLAEGRHTYEKRCHLVEEWDDEEGGSTMSPFDMESWYGGPKESDVFWPPLYNRLSSEIADGVVDVDKSSSRVISLGDFPGKQLIDTRGLVLGYVQSGKTTNFMSVIAKAADLGYRMIIILSGTTDNLRRQTQERLDDYLAFPNRSKIHPLTTQKNDFCEVTTANALLNQDEMRLLAVVKKNPARLRRLNKWLKSASATTLAKCPILVIDDEADQASIDVGARRQSTINKLIRELLSHPKSAYIAYTATPFANLLIDPKDESDLYPRNFIVSLPRPDAYFGPERIFGSLEAEEGITPDDGLDIVRIVSTDDAAVVRPPTKKEDFISWTAEIPSSLRTSILWFLLATTARRIRSNEIRHSSMLVHTSMRALAHMETRDAIESELHQIRGAYAVGEPALLHELRTLWETETAKVDAGAFENMRIETDTVIDGLDGTLAKAKVVVDNYLSEERLSYPKNEPQTAIVVGGNTLSRGLTLEGLISSYFVRASSAYDTLLQMGRWFGYRKGYEDLVRIWMTAELRDWFFALSTVETEIREEIDVYAKERKTPAQLPVRIRTHPQMAITSAAKMRSAVKARVSYSGTKVQTILFHNEDQSWLAGNIVATERLVADAKRAGHNEHEFPNAQTRGFEGVDSDSILQFLHEYKVHKNARTIDPEPICKYIQGQNKKGYLTKWNVVFMERKNGDVSDLTLGMDEPLKLLQRSKLSPATPGTANLKAISSTWDRFADLDIDKKIVAESFGLPNESKVRDHHLRTARKMRGLDKVGLLVIYPINKDSRPNAKAPRVAEGLQVPLEASAARRNVERIALDAEEHLIGISLIFPEARDESDTVDYVTANVDTDYLEDVEDEIDAADDQDEKNALQEEAQAK</sequence>
<dbReference type="InterPro" id="IPR018310">
    <property type="entry name" value="Put_endonuclease_Z1-dom"/>
</dbReference>
<name>A0A2V5L6L0_9MICC</name>
<dbReference type="Pfam" id="PF10593">
    <property type="entry name" value="Z1"/>
    <property type="match status" value="1"/>
</dbReference>
<feature type="domain" description="Putative endonuclease Z1" evidence="1">
    <location>
        <begin position="353"/>
        <end position="577"/>
    </location>
</feature>
<comment type="caution">
    <text evidence="2">The sequence shown here is derived from an EMBL/GenBank/DDBJ whole genome shotgun (WGS) entry which is preliminary data.</text>
</comment>